<dbReference type="PANTHER" id="PTHR31942:SF77">
    <property type="entry name" value="MLO-LIKE PROTEIN 14"/>
    <property type="match status" value="1"/>
</dbReference>
<keyword evidence="3 8" id="KW-0812">Transmembrane</keyword>
<evidence type="ECO:0000256" key="5">
    <source>
        <dbReference type="ARBA" id="ARBA00022989"/>
    </source>
</evidence>
<evidence type="ECO:0000256" key="4">
    <source>
        <dbReference type="ARBA" id="ARBA00022821"/>
    </source>
</evidence>
<keyword evidence="6 8" id="KW-0472">Membrane</keyword>
<evidence type="ECO:0000256" key="3">
    <source>
        <dbReference type="ARBA" id="ARBA00022692"/>
    </source>
</evidence>
<dbReference type="AlphaFoldDB" id="A0A4U5R6B3"/>
<dbReference type="InterPro" id="IPR004326">
    <property type="entry name" value="Mlo"/>
</dbReference>
<evidence type="ECO:0000256" key="8">
    <source>
        <dbReference type="SAM" id="Phobius"/>
    </source>
</evidence>
<protein>
    <submittedName>
        <fullName evidence="9">MLO-like protein 11 isoform X2</fullName>
    </submittedName>
</protein>
<evidence type="ECO:0000256" key="2">
    <source>
        <dbReference type="ARBA" id="ARBA00006574"/>
    </source>
</evidence>
<keyword evidence="5 8" id="KW-1133">Transmembrane helix</keyword>
<comment type="subcellular location">
    <subcellularLocation>
        <location evidence="1">Membrane</location>
        <topology evidence="1">Multi-pass membrane protein</topology>
    </subcellularLocation>
</comment>
<evidence type="ECO:0000313" key="9">
    <source>
        <dbReference type="EMBL" id="TKS18217.1"/>
    </source>
</evidence>
<evidence type="ECO:0000256" key="6">
    <source>
        <dbReference type="ARBA" id="ARBA00023136"/>
    </source>
</evidence>
<evidence type="ECO:0000256" key="1">
    <source>
        <dbReference type="ARBA" id="ARBA00004141"/>
    </source>
</evidence>
<dbReference type="EMBL" id="RCHU01000013">
    <property type="protein sequence ID" value="TKS18217.1"/>
    <property type="molecule type" value="Genomic_DNA"/>
</dbReference>
<comment type="similarity">
    <text evidence="2">Belongs to the MLO family.</text>
</comment>
<dbReference type="GO" id="GO:0016020">
    <property type="term" value="C:membrane"/>
    <property type="evidence" value="ECO:0007669"/>
    <property type="project" value="UniProtKB-SubCell"/>
</dbReference>
<keyword evidence="4" id="KW-0611">Plant defense</keyword>
<gene>
    <name evidence="9" type="ORF">D5086_0000007000</name>
</gene>
<feature type="transmembrane region" description="Helical" evidence="8">
    <location>
        <begin position="133"/>
        <end position="152"/>
    </location>
</feature>
<name>A0A4U5R6B3_POPAL</name>
<organism evidence="9">
    <name type="scientific">Populus alba</name>
    <name type="common">White poplar</name>
    <dbReference type="NCBI Taxonomy" id="43335"/>
    <lineage>
        <taxon>Eukaryota</taxon>
        <taxon>Viridiplantae</taxon>
        <taxon>Streptophyta</taxon>
        <taxon>Embryophyta</taxon>
        <taxon>Tracheophyta</taxon>
        <taxon>Spermatophyta</taxon>
        <taxon>Magnoliopsida</taxon>
        <taxon>eudicotyledons</taxon>
        <taxon>Gunneridae</taxon>
        <taxon>Pentapetalae</taxon>
        <taxon>rosids</taxon>
        <taxon>fabids</taxon>
        <taxon>Malpighiales</taxon>
        <taxon>Salicaceae</taxon>
        <taxon>Saliceae</taxon>
        <taxon>Populus</taxon>
    </lineage>
</organism>
<sequence length="199" mass="23148">MPRAWHATKSSVARLDILLSPHLRHVHSREKIHSWRAWEDLARMNCHGVPTENNREKTLRRQTTFARHHTSSPSVKNSFLIWVTCFFRQFGPSVARTDYLTLRKGFIMNHNLSLKYDFHSYMIRSMEEEFQRVVGVSVPLWGFVVAVMLFNVKGMAMRVKNNAINCFVLHLPLANNIRISVSINKTLINETLKFMANSP</sequence>
<evidence type="ECO:0000256" key="7">
    <source>
        <dbReference type="ARBA" id="ARBA00023265"/>
    </source>
</evidence>
<dbReference type="PANTHER" id="PTHR31942">
    <property type="entry name" value="MLO-LIKE PROTEIN 1"/>
    <property type="match status" value="1"/>
</dbReference>
<dbReference type="GO" id="GO:0006952">
    <property type="term" value="P:defense response"/>
    <property type="evidence" value="ECO:0007669"/>
    <property type="project" value="UniProtKB-KW"/>
</dbReference>
<accession>A0A4U5R6B3</accession>
<proteinExistence type="inferred from homology"/>
<comment type="caution">
    <text evidence="9">The sequence shown here is derived from an EMBL/GenBank/DDBJ whole genome shotgun (WGS) entry which is preliminary data.</text>
</comment>
<dbReference type="Pfam" id="PF03094">
    <property type="entry name" value="Mlo"/>
    <property type="match status" value="1"/>
</dbReference>
<keyword evidence="7" id="KW-0568">Pathogenesis-related protein</keyword>
<dbReference type="STRING" id="43335.A0A4U5R6B3"/>
<reference evidence="9" key="1">
    <citation type="submission" date="2018-10" db="EMBL/GenBank/DDBJ databases">
        <title>Population genomic analysis revealed the cold adaptation of white poplar.</title>
        <authorList>
            <person name="Liu Y.-J."/>
        </authorList>
    </citation>
    <scope>NUCLEOTIDE SEQUENCE [LARGE SCALE GENOMIC DNA]</scope>
    <source>
        <strain evidence="9">PAL-ZL1</strain>
    </source>
</reference>